<reference evidence="4 5" key="1">
    <citation type="submission" date="2016-10" db="EMBL/GenBank/DDBJ databases">
        <authorList>
            <person name="de Groot N.N."/>
        </authorList>
    </citation>
    <scope>NUCLEOTIDE SEQUENCE [LARGE SCALE GENOMIC DNA]</scope>
    <source>
        <strain evidence="4 5">CGMCC 1.5012</strain>
    </source>
</reference>
<dbReference type="Proteomes" id="UP000199182">
    <property type="component" value="Unassembled WGS sequence"/>
</dbReference>
<dbReference type="OrthoDB" id="9786032at2"/>
<dbReference type="GO" id="GO:0016747">
    <property type="term" value="F:acyltransferase activity, transferring groups other than amino-acyl groups"/>
    <property type="evidence" value="ECO:0007669"/>
    <property type="project" value="InterPro"/>
</dbReference>
<dbReference type="PANTHER" id="PTHR43877">
    <property type="entry name" value="AMINOALKYLPHOSPHONATE N-ACETYLTRANSFERASE-RELATED-RELATED"/>
    <property type="match status" value="1"/>
</dbReference>
<dbReference type="InterPro" id="IPR016181">
    <property type="entry name" value="Acyl_CoA_acyltransferase"/>
</dbReference>
<proteinExistence type="predicted"/>
<dbReference type="STRING" id="258515.SAMN05192585_13510"/>
<dbReference type="RefSeq" id="WP_092642411.1">
    <property type="nucleotide sequence ID" value="NZ_FNID01000035.1"/>
</dbReference>
<evidence type="ECO:0000259" key="3">
    <source>
        <dbReference type="PROSITE" id="PS51186"/>
    </source>
</evidence>
<sequence>MSLAFVRKATPFDAPKIYNLIVLAYAEINSELNLPGGVAALKETSADILRDLEHKTVLVCTKNGKVVGTVRYQVFTDASGAKIAYISRLCVLPEEQHSGIGSQMLQEVELQCRALKIDALALHTPAKKTKLVMFYYKSGFYIRAVSETKGYARGLFYKELTERKADLSVLEGL</sequence>
<keyword evidence="1" id="KW-0808">Transferase</keyword>
<feature type="domain" description="N-acetyltransferase" evidence="3">
    <location>
        <begin position="4"/>
        <end position="163"/>
    </location>
</feature>
<dbReference type="AlphaFoldDB" id="A0A1H0EQ11"/>
<dbReference type="PROSITE" id="PS51186">
    <property type="entry name" value="GNAT"/>
    <property type="match status" value="1"/>
</dbReference>
<evidence type="ECO:0000256" key="1">
    <source>
        <dbReference type="ARBA" id="ARBA00022679"/>
    </source>
</evidence>
<dbReference type="CDD" id="cd04301">
    <property type="entry name" value="NAT_SF"/>
    <property type="match status" value="1"/>
</dbReference>
<protein>
    <submittedName>
        <fullName evidence="4">N-acetylglutamate synthase, GNAT family</fullName>
    </submittedName>
</protein>
<gene>
    <name evidence="4" type="ORF">SAMN05192585_13510</name>
</gene>
<dbReference type="SUPFAM" id="SSF55729">
    <property type="entry name" value="Acyl-CoA N-acyltransferases (Nat)"/>
    <property type="match status" value="1"/>
</dbReference>
<name>A0A1H0EQ11_9FIRM</name>
<dbReference type="InterPro" id="IPR000182">
    <property type="entry name" value="GNAT_dom"/>
</dbReference>
<evidence type="ECO:0000313" key="4">
    <source>
        <dbReference type="EMBL" id="SDN84383.1"/>
    </source>
</evidence>
<keyword evidence="2" id="KW-0012">Acyltransferase</keyword>
<evidence type="ECO:0000313" key="5">
    <source>
        <dbReference type="Proteomes" id="UP000199182"/>
    </source>
</evidence>
<dbReference type="InterPro" id="IPR050832">
    <property type="entry name" value="Bact_Acetyltransf"/>
</dbReference>
<evidence type="ECO:0000256" key="2">
    <source>
        <dbReference type="ARBA" id="ARBA00023315"/>
    </source>
</evidence>
<dbReference type="Pfam" id="PF00583">
    <property type="entry name" value="Acetyltransf_1"/>
    <property type="match status" value="1"/>
</dbReference>
<dbReference type="EMBL" id="FNID01000035">
    <property type="protein sequence ID" value="SDN84383.1"/>
    <property type="molecule type" value="Genomic_DNA"/>
</dbReference>
<keyword evidence="5" id="KW-1185">Reference proteome</keyword>
<organism evidence="4 5">
    <name type="scientific">Acetanaerobacterium elongatum</name>
    <dbReference type="NCBI Taxonomy" id="258515"/>
    <lineage>
        <taxon>Bacteria</taxon>
        <taxon>Bacillati</taxon>
        <taxon>Bacillota</taxon>
        <taxon>Clostridia</taxon>
        <taxon>Eubacteriales</taxon>
        <taxon>Oscillospiraceae</taxon>
        <taxon>Acetanaerobacterium</taxon>
    </lineage>
</organism>
<dbReference type="Gene3D" id="3.40.630.30">
    <property type="match status" value="1"/>
</dbReference>
<accession>A0A1H0EQ11</accession>